<proteinExistence type="predicted"/>
<evidence type="ECO:0000256" key="1">
    <source>
        <dbReference type="SAM" id="Phobius"/>
    </source>
</evidence>
<reference evidence="3" key="1">
    <citation type="journal article" date="2019" name="Int. J. Syst. Evol. Microbiol.">
        <title>The Global Catalogue of Microorganisms (GCM) 10K type strain sequencing project: providing services to taxonomists for standard genome sequencing and annotation.</title>
        <authorList>
            <consortium name="The Broad Institute Genomics Platform"/>
            <consortium name="The Broad Institute Genome Sequencing Center for Infectious Disease"/>
            <person name="Wu L."/>
            <person name="Ma J."/>
        </authorList>
    </citation>
    <scope>NUCLEOTIDE SEQUENCE [LARGE SCALE GENOMIC DNA]</scope>
    <source>
        <strain evidence="3">CGMCC 1.12471</strain>
    </source>
</reference>
<keyword evidence="1" id="KW-1133">Transmembrane helix</keyword>
<evidence type="ECO:0008006" key="4">
    <source>
        <dbReference type="Google" id="ProtNLM"/>
    </source>
</evidence>
<gene>
    <name evidence="2" type="ORF">ACFSBI_06855</name>
</gene>
<sequence length="80" mass="8151">MYDLTLYPVASLYSVLALVTAVVGVGMIVWQTGATQHALLTRRGILVGGVLLILIAGLVGTTQVLAIVSGSYGGLPGNVP</sequence>
<name>A0ABW4LDC8_9MICO</name>
<keyword evidence="1" id="KW-0472">Membrane</keyword>
<feature type="transmembrane region" description="Helical" evidence="1">
    <location>
        <begin position="45"/>
        <end position="68"/>
    </location>
</feature>
<organism evidence="2 3">
    <name type="scientific">Amnibacterium endophyticum</name>
    <dbReference type="NCBI Taxonomy" id="2109337"/>
    <lineage>
        <taxon>Bacteria</taxon>
        <taxon>Bacillati</taxon>
        <taxon>Actinomycetota</taxon>
        <taxon>Actinomycetes</taxon>
        <taxon>Micrococcales</taxon>
        <taxon>Microbacteriaceae</taxon>
        <taxon>Amnibacterium</taxon>
    </lineage>
</organism>
<accession>A0ABW4LDC8</accession>
<feature type="transmembrane region" description="Helical" evidence="1">
    <location>
        <begin position="12"/>
        <end position="33"/>
    </location>
</feature>
<dbReference type="Proteomes" id="UP001597347">
    <property type="component" value="Unassembled WGS sequence"/>
</dbReference>
<dbReference type="RefSeq" id="WP_377933346.1">
    <property type="nucleotide sequence ID" value="NZ_JBHUEA010000008.1"/>
</dbReference>
<dbReference type="EMBL" id="JBHUEA010000008">
    <property type="protein sequence ID" value="MFD1721265.1"/>
    <property type="molecule type" value="Genomic_DNA"/>
</dbReference>
<evidence type="ECO:0000313" key="2">
    <source>
        <dbReference type="EMBL" id="MFD1721265.1"/>
    </source>
</evidence>
<comment type="caution">
    <text evidence="2">The sequence shown here is derived from an EMBL/GenBank/DDBJ whole genome shotgun (WGS) entry which is preliminary data.</text>
</comment>
<protein>
    <recommendedName>
        <fullName evidence="4">Integral membrane protein</fullName>
    </recommendedName>
</protein>
<keyword evidence="3" id="KW-1185">Reference proteome</keyword>
<evidence type="ECO:0000313" key="3">
    <source>
        <dbReference type="Proteomes" id="UP001597347"/>
    </source>
</evidence>
<keyword evidence="1" id="KW-0812">Transmembrane</keyword>